<dbReference type="GO" id="GO:0016020">
    <property type="term" value="C:membrane"/>
    <property type="evidence" value="ECO:0007669"/>
    <property type="project" value="InterPro"/>
</dbReference>
<comment type="subcellular location">
    <subcellularLocation>
        <location evidence="7">Endomembrane system</location>
        <topology evidence="7">Single-pass type IV membrane protein</topology>
    </subcellularLocation>
</comment>
<dbReference type="PROSITE" id="PS50892">
    <property type="entry name" value="V_SNARE"/>
    <property type="match status" value="1"/>
</dbReference>
<protein>
    <recommendedName>
        <fullName evidence="15">Vesicle-associated membrane protein 7</fullName>
    </recommendedName>
</protein>
<feature type="domain" description="Longin" evidence="11">
    <location>
        <begin position="7"/>
        <end position="109"/>
    </location>
</feature>
<evidence type="ECO:0000313" key="13">
    <source>
        <dbReference type="EMBL" id="EGD75285.1"/>
    </source>
</evidence>
<evidence type="ECO:0000256" key="5">
    <source>
        <dbReference type="ARBA" id="ARBA00022989"/>
    </source>
</evidence>
<evidence type="ECO:0000256" key="9">
    <source>
        <dbReference type="SAM" id="MobiDB-lite"/>
    </source>
</evidence>
<sequence>MSLIYALVARGNQILAEYTESSGNFTTVTQSILDKIPPQDQKCSYVYDKFLFHYVRDDGIVYLCMADESFGRRIPFAFLAQIQRDFLPYKSRARSSITYGLNRDFSPVLQRQMVSFNNSSEHDALSRARQEVDQVKGIMVQNIEKVLQRGEQIDLLVDKADTLHDEAKRFQRTSRKLKNQMWWQNKKMCLLITGVLLALALIIGLIIWSKTKKSGSNNNKTTTTAAPTTAPTLALSTPRSV</sequence>
<dbReference type="OMA" id="NTKLMIM"/>
<evidence type="ECO:0008006" key="15">
    <source>
        <dbReference type="Google" id="ProtNLM"/>
    </source>
</evidence>
<evidence type="ECO:0000256" key="10">
    <source>
        <dbReference type="SAM" id="Phobius"/>
    </source>
</evidence>
<keyword evidence="2" id="KW-0813">Transport</keyword>
<keyword evidence="6 10" id="KW-0472">Membrane</keyword>
<feature type="domain" description="V-SNARE coiled-coil homology" evidence="12">
    <location>
        <begin position="124"/>
        <end position="184"/>
    </location>
</feature>
<evidence type="ECO:0000256" key="7">
    <source>
        <dbReference type="ARBA" id="ARBA00046280"/>
    </source>
</evidence>
<dbReference type="SUPFAM" id="SSF58038">
    <property type="entry name" value="SNARE fusion complex"/>
    <property type="match status" value="1"/>
</dbReference>
<evidence type="ECO:0000256" key="4">
    <source>
        <dbReference type="ARBA" id="ARBA00022927"/>
    </source>
</evidence>
<dbReference type="OrthoDB" id="248747at2759"/>
<dbReference type="STRING" id="946362.F2UF85"/>
<dbReference type="GeneID" id="16072898"/>
<dbReference type="SMART" id="SM01270">
    <property type="entry name" value="Longin"/>
    <property type="match status" value="1"/>
</dbReference>
<dbReference type="InterPro" id="IPR042855">
    <property type="entry name" value="V_SNARE_CC"/>
</dbReference>
<dbReference type="FunFam" id="1.20.5.110:FF:000004">
    <property type="entry name" value="Vesicle-associated membrane protein 7"/>
    <property type="match status" value="1"/>
</dbReference>
<dbReference type="GO" id="GO:0016192">
    <property type="term" value="P:vesicle-mediated transport"/>
    <property type="evidence" value="ECO:0007669"/>
    <property type="project" value="InterPro"/>
</dbReference>
<feature type="transmembrane region" description="Helical" evidence="10">
    <location>
        <begin position="188"/>
        <end position="208"/>
    </location>
</feature>
<evidence type="ECO:0000256" key="6">
    <source>
        <dbReference type="ARBA" id="ARBA00023136"/>
    </source>
</evidence>
<dbReference type="InterPro" id="IPR001388">
    <property type="entry name" value="Synaptobrevin-like"/>
</dbReference>
<dbReference type="SUPFAM" id="SSF64356">
    <property type="entry name" value="SNARE-like"/>
    <property type="match status" value="1"/>
</dbReference>
<dbReference type="InParanoid" id="F2UF85"/>
<dbReference type="PANTHER" id="PTHR21136:SF168">
    <property type="entry name" value="VESICLE-ASSOCIATED MEMBRANE PROTEIN 9"/>
    <property type="match status" value="1"/>
</dbReference>
<dbReference type="RefSeq" id="XP_004992338.1">
    <property type="nucleotide sequence ID" value="XM_004992281.1"/>
</dbReference>
<evidence type="ECO:0000256" key="1">
    <source>
        <dbReference type="ARBA" id="ARBA00008025"/>
    </source>
</evidence>
<feature type="region of interest" description="Disordered" evidence="9">
    <location>
        <begin position="213"/>
        <end position="241"/>
    </location>
</feature>
<evidence type="ECO:0000259" key="12">
    <source>
        <dbReference type="PROSITE" id="PS50892"/>
    </source>
</evidence>
<dbReference type="InterPro" id="IPR051097">
    <property type="entry name" value="Synaptobrevin-like_transport"/>
</dbReference>
<accession>F2UF85</accession>
<dbReference type="GO" id="GO:0015031">
    <property type="term" value="P:protein transport"/>
    <property type="evidence" value="ECO:0007669"/>
    <property type="project" value="UniProtKB-KW"/>
</dbReference>
<evidence type="ECO:0000259" key="11">
    <source>
        <dbReference type="PROSITE" id="PS50859"/>
    </source>
</evidence>
<dbReference type="EMBL" id="GL832971">
    <property type="protein sequence ID" value="EGD75285.1"/>
    <property type="molecule type" value="Genomic_DNA"/>
</dbReference>
<keyword evidence="14" id="KW-1185">Reference proteome</keyword>
<dbReference type="Pfam" id="PF00957">
    <property type="entry name" value="Synaptobrevin"/>
    <property type="match status" value="1"/>
</dbReference>
<dbReference type="FunFam" id="3.30.450.50:FF:000015">
    <property type="entry name" value="Synaptobrevin 2 isoform 1"/>
    <property type="match status" value="1"/>
</dbReference>
<dbReference type="GO" id="GO:0005737">
    <property type="term" value="C:cytoplasm"/>
    <property type="evidence" value="ECO:0007669"/>
    <property type="project" value="UniProtKB-ARBA"/>
</dbReference>
<dbReference type="PROSITE" id="PS50859">
    <property type="entry name" value="LONGIN"/>
    <property type="match status" value="1"/>
</dbReference>
<comment type="similarity">
    <text evidence="1">Belongs to the synaptobrevin family.</text>
</comment>
<dbReference type="Gene3D" id="3.30.450.50">
    <property type="entry name" value="Longin domain"/>
    <property type="match status" value="1"/>
</dbReference>
<dbReference type="PANTHER" id="PTHR21136">
    <property type="entry name" value="SNARE PROTEINS"/>
    <property type="match status" value="1"/>
</dbReference>
<dbReference type="KEGG" id="sre:PTSG_12511"/>
<dbReference type="CDD" id="cd14824">
    <property type="entry name" value="Longin"/>
    <property type="match status" value="1"/>
</dbReference>
<dbReference type="CDD" id="cd15843">
    <property type="entry name" value="R-SNARE"/>
    <property type="match status" value="1"/>
</dbReference>
<gene>
    <name evidence="13" type="ORF">PTSG_12511</name>
</gene>
<evidence type="ECO:0000256" key="3">
    <source>
        <dbReference type="ARBA" id="ARBA00022692"/>
    </source>
</evidence>
<dbReference type="GO" id="GO:0012505">
    <property type="term" value="C:endomembrane system"/>
    <property type="evidence" value="ECO:0007669"/>
    <property type="project" value="UniProtKB-SubCell"/>
</dbReference>
<organism evidence="14">
    <name type="scientific">Salpingoeca rosetta (strain ATCC 50818 / BSB-021)</name>
    <dbReference type="NCBI Taxonomy" id="946362"/>
    <lineage>
        <taxon>Eukaryota</taxon>
        <taxon>Choanoflagellata</taxon>
        <taxon>Craspedida</taxon>
        <taxon>Salpingoecidae</taxon>
        <taxon>Salpingoeca</taxon>
    </lineage>
</organism>
<name>F2UF85_SALR5</name>
<keyword evidence="8" id="KW-0175">Coiled coil</keyword>
<dbReference type="Pfam" id="PF13774">
    <property type="entry name" value="Longin"/>
    <property type="match status" value="1"/>
</dbReference>
<dbReference type="FunCoup" id="F2UF85">
    <property type="interactions" value="882"/>
</dbReference>
<dbReference type="AlphaFoldDB" id="F2UF85"/>
<evidence type="ECO:0000256" key="2">
    <source>
        <dbReference type="ARBA" id="ARBA00022448"/>
    </source>
</evidence>
<dbReference type="InterPro" id="IPR011012">
    <property type="entry name" value="Longin-like_dom_sf"/>
</dbReference>
<dbReference type="InterPro" id="IPR010908">
    <property type="entry name" value="Longin_dom"/>
</dbReference>
<proteinExistence type="inferred from homology"/>
<keyword evidence="4" id="KW-0653">Protein transport</keyword>
<evidence type="ECO:0000256" key="8">
    <source>
        <dbReference type="PROSITE-ProRule" id="PRU00290"/>
    </source>
</evidence>
<dbReference type="Gene3D" id="1.20.5.110">
    <property type="match status" value="1"/>
</dbReference>
<dbReference type="Proteomes" id="UP000007799">
    <property type="component" value="Unassembled WGS sequence"/>
</dbReference>
<dbReference type="PRINTS" id="PR00219">
    <property type="entry name" value="SYNAPTOBREVN"/>
</dbReference>
<reference evidence="13" key="1">
    <citation type="submission" date="2009-08" db="EMBL/GenBank/DDBJ databases">
        <title>Annotation of Salpingoeca rosetta.</title>
        <authorList>
            <consortium name="The Broad Institute Genome Sequencing Platform"/>
            <person name="Russ C."/>
            <person name="Cuomo C."/>
            <person name="Burger G."/>
            <person name="Gray M.W."/>
            <person name="Holland P.W.H."/>
            <person name="King N."/>
            <person name="Lang F.B.F."/>
            <person name="Roger A.J."/>
            <person name="Ruiz-Trillo I."/>
            <person name="Young S.K."/>
            <person name="Zeng Q."/>
            <person name="Gargeya S."/>
            <person name="Alvarado L."/>
            <person name="Berlin A."/>
            <person name="Chapman S.B."/>
            <person name="Chen Z."/>
            <person name="Freedman E."/>
            <person name="Gellesch M."/>
            <person name="Goldberg J."/>
            <person name="Griggs A."/>
            <person name="Gujja S."/>
            <person name="Heilman E."/>
            <person name="Heiman D."/>
            <person name="Howarth C."/>
            <person name="Mehta T."/>
            <person name="Neiman D."/>
            <person name="Pearson M."/>
            <person name="Roberts A."/>
            <person name="Saif S."/>
            <person name="Shea T."/>
            <person name="Shenoy N."/>
            <person name="Sisk P."/>
            <person name="Stolte C."/>
            <person name="Sykes S."/>
            <person name="White J."/>
            <person name="Yandava C."/>
            <person name="Haas B."/>
            <person name="Nusbaum C."/>
            <person name="Birren B."/>
        </authorList>
    </citation>
    <scope>NUCLEOTIDE SEQUENCE [LARGE SCALE GENOMIC DNA]</scope>
    <source>
        <strain evidence="13">ATCC 50818</strain>
    </source>
</reference>
<keyword evidence="5 10" id="KW-1133">Transmembrane helix</keyword>
<evidence type="ECO:0000313" key="14">
    <source>
        <dbReference type="Proteomes" id="UP000007799"/>
    </source>
</evidence>
<dbReference type="eggNOG" id="KOG0859">
    <property type="taxonomic scope" value="Eukaryota"/>
</dbReference>
<keyword evidence="3 10" id="KW-0812">Transmembrane</keyword>